<evidence type="ECO:0000313" key="1">
    <source>
        <dbReference type="EMBL" id="CBX95405.1"/>
    </source>
</evidence>
<dbReference type="HOGENOM" id="CLU_959998_0_0_1"/>
<dbReference type="AlphaFoldDB" id="E4ZXJ5"/>
<dbReference type="Gene3D" id="3.30.450.20">
    <property type="entry name" value="PAS domain"/>
    <property type="match status" value="1"/>
</dbReference>
<name>E4ZXJ5_LEPMJ</name>
<dbReference type="InParanoid" id="E4ZXJ5"/>
<sequence length="290" mass="32739">MKIEDEQANSKACDWTDQLPQTDHVRFIRSIDWSQSGLGPLKDWNSNLRLFTGFALADSRAACLWWGPDSIAIYNEHFVPLCAGIHPTLMGSTYAQSLPEIWPYIKTLFEESRRTGTGQNISSAAPLLVERNGYREEAFFSGTFIPIGPPHQPEGFYNSVYEVTQQKLTDRRTSMMNKLAAVPSQNVDDVLVHVLATMETNPNDIPFAMLYKFKEGLEPSVLQSRGQIGLPKGHEFLIQSAHFETCDQGLIPDMRRAGSENVVFDYDHRFEGISWKGWGSPSKKFSHIAH</sequence>
<dbReference type="eggNOG" id="ENOG502ST5R">
    <property type="taxonomic scope" value="Eukaryota"/>
</dbReference>
<dbReference type="STRING" id="985895.E4ZXJ5"/>
<dbReference type="EMBL" id="FP929127">
    <property type="protein sequence ID" value="CBX95405.1"/>
    <property type="molecule type" value="Genomic_DNA"/>
</dbReference>
<organism evidence="2">
    <name type="scientific">Leptosphaeria maculans (strain JN3 / isolate v23.1.3 / race Av1-4-5-6-7-8)</name>
    <name type="common">Blackleg fungus</name>
    <name type="synonym">Phoma lingam</name>
    <dbReference type="NCBI Taxonomy" id="985895"/>
    <lineage>
        <taxon>Eukaryota</taxon>
        <taxon>Fungi</taxon>
        <taxon>Dikarya</taxon>
        <taxon>Ascomycota</taxon>
        <taxon>Pezizomycotina</taxon>
        <taxon>Dothideomycetes</taxon>
        <taxon>Pleosporomycetidae</taxon>
        <taxon>Pleosporales</taxon>
        <taxon>Pleosporineae</taxon>
        <taxon>Leptosphaeriaceae</taxon>
        <taxon>Plenodomus</taxon>
        <taxon>Plenodomus lingam/Leptosphaeria maculans species complex</taxon>
    </lineage>
</organism>
<protein>
    <submittedName>
        <fullName evidence="1">Predicted protein</fullName>
    </submittedName>
</protein>
<dbReference type="VEuPathDB" id="FungiDB:LEMA_P025570.1"/>
<keyword evidence="2" id="KW-1185">Reference proteome</keyword>
<reference evidence="2" key="1">
    <citation type="journal article" date="2011" name="Nat. Commun.">
        <title>Effector diversification within compartments of the Leptosphaeria maculans genome affected by Repeat-Induced Point mutations.</title>
        <authorList>
            <person name="Rouxel T."/>
            <person name="Grandaubert J."/>
            <person name="Hane J.K."/>
            <person name="Hoede C."/>
            <person name="van de Wouw A.P."/>
            <person name="Couloux A."/>
            <person name="Dominguez V."/>
            <person name="Anthouard V."/>
            <person name="Bally P."/>
            <person name="Bourras S."/>
            <person name="Cozijnsen A.J."/>
            <person name="Ciuffetti L.M."/>
            <person name="Degrave A."/>
            <person name="Dilmaghani A."/>
            <person name="Duret L."/>
            <person name="Fudal I."/>
            <person name="Goodwin S.B."/>
            <person name="Gout L."/>
            <person name="Glaser N."/>
            <person name="Linglin J."/>
            <person name="Kema G.H.J."/>
            <person name="Lapalu N."/>
            <person name="Lawrence C.B."/>
            <person name="May K."/>
            <person name="Meyer M."/>
            <person name="Ollivier B."/>
            <person name="Poulain J."/>
            <person name="Schoch C.L."/>
            <person name="Simon A."/>
            <person name="Spatafora J.W."/>
            <person name="Stachowiak A."/>
            <person name="Turgeon B.G."/>
            <person name="Tyler B.M."/>
            <person name="Vincent D."/>
            <person name="Weissenbach J."/>
            <person name="Amselem J."/>
            <person name="Quesneville H."/>
            <person name="Oliver R.P."/>
            <person name="Wincker P."/>
            <person name="Balesdent M.-H."/>
            <person name="Howlett B.J."/>
        </authorList>
    </citation>
    <scope>NUCLEOTIDE SEQUENCE [LARGE SCALE GENOMIC DNA]</scope>
    <source>
        <strain evidence="2">JN3 / isolate v23.1.3 / race Av1-4-5-6-7-8</strain>
    </source>
</reference>
<dbReference type="OrthoDB" id="5378913at2759"/>
<proteinExistence type="predicted"/>
<dbReference type="Proteomes" id="UP000002668">
    <property type="component" value="Genome"/>
</dbReference>
<evidence type="ECO:0000313" key="2">
    <source>
        <dbReference type="Proteomes" id="UP000002668"/>
    </source>
</evidence>
<gene>
    <name evidence="1" type="ORF">LEMA_P025570.1</name>
</gene>
<accession>E4ZXJ5</accession>